<feature type="non-terminal residue" evidence="1">
    <location>
        <position position="1"/>
    </location>
</feature>
<accession>A0A0F9EL58</accession>
<name>A0A0F9EL58_9ZZZZ</name>
<organism evidence="1">
    <name type="scientific">marine sediment metagenome</name>
    <dbReference type="NCBI Taxonomy" id="412755"/>
    <lineage>
        <taxon>unclassified sequences</taxon>
        <taxon>metagenomes</taxon>
        <taxon>ecological metagenomes</taxon>
    </lineage>
</organism>
<gene>
    <name evidence="1" type="ORF">LCGC14_2413460</name>
</gene>
<evidence type="ECO:0000313" key="1">
    <source>
        <dbReference type="EMBL" id="KKL24623.1"/>
    </source>
</evidence>
<proteinExistence type="predicted"/>
<reference evidence="1" key="1">
    <citation type="journal article" date="2015" name="Nature">
        <title>Complex archaea that bridge the gap between prokaryotes and eukaryotes.</title>
        <authorList>
            <person name="Spang A."/>
            <person name="Saw J.H."/>
            <person name="Jorgensen S.L."/>
            <person name="Zaremba-Niedzwiedzka K."/>
            <person name="Martijn J."/>
            <person name="Lind A.E."/>
            <person name="van Eijk R."/>
            <person name="Schleper C."/>
            <person name="Guy L."/>
            <person name="Ettema T.J."/>
        </authorList>
    </citation>
    <scope>NUCLEOTIDE SEQUENCE</scope>
</reference>
<dbReference type="AlphaFoldDB" id="A0A0F9EL58"/>
<sequence>GGALNSNFQQSQAGGAGANALAYDVAVSWPWLAPAAQIEVERQANPANTSGADTGYDYRTVWTGKGDAYAASGQAIEIFQRGNQKWDDSQGFSCGGESIPCPSEGPDLDGVVVVVMYFQSSIISFGVLDHFPTRAELCEDKPTAESTLIAGMGVLVTIVDTGVADYDITQPGSVGEWLNRLGLALLKTSGRIICNNDVNIEDDGLCWCVSHDSPVTGTPLGLVALYMTPTTPESAFDLAAPRDKQCKELSTRSNMAVFIHKTDTTKDYLCYHRLTDD</sequence>
<protein>
    <submittedName>
        <fullName evidence="1">Uncharacterized protein</fullName>
    </submittedName>
</protein>
<comment type="caution">
    <text evidence="1">The sequence shown here is derived from an EMBL/GenBank/DDBJ whole genome shotgun (WGS) entry which is preliminary data.</text>
</comment>
<dbReference type="EMBL" id="LAZR01036520">
    <property type="protein sequence ID" value="KKL24623.1"/>
    <property type="molecule type" value="Genomic_DNA"/>
</dbReference>